<dbReference type="InterPro" id="IPR042772">
    <property type="entry name" value="SH3TC1/SH3TC2"/>
</dbReference>
<sequence>MENLPAVTTEELTPMRRGPVGPSGGGSSRDQVRTVAMRPSVSWEKAGPKEAKAPVRGDEPPPARVAGPAAGTPPCQIGAYPTDLTLQLLAVRRKSGLRDPGLQQTLRGQLRLLENDSREMARVLGELSARLLSIHSDQDRIVVTFKTFEEIWKVSTYHALGFTHHCLANLLMDQAFWLLSPSEEEETAIQVHVDENALRLTHESLLIQEGPFFVLCPEHHVREMTGPRDAGNGPQALRQASGAPQGEAAPETDSSPPSPSVPSEEVAVAAAPEPLIPFHQWALRVPQDPIDDAMGGPVMPDNPLMAVGLASALADFQGSGPEEMTFRGGDLIEILGAQVPGLPWCVGRHTASGQMGFVRSSLISTQDPVSQLESAIFLNEEEKSFFSEGCFSEEDARQLLRRMSGTDVCSVYSLDSVEEAETEQLQEQEIPPPCLSPEPQETLQKVKNVLEQCKTCPGCPQEPASWGLCAASSNVSLQDPEEPPFCLEAKDDWEDPEALSSLLLFLNAPGYKTSFRGLYGVALPWLSSVFRSFSDEEELAGHLARARGAAKKAGLLMALARLCFLLGRLCSRRLKLSQARVYFEEALGALEGSFEDLFLVVAVYANLASIYRKQKNREKCAQVVPKAMALLLGTPGHICSTEAEGELLQLALRRAVGGQSLQAEARACFLLARHHVHLKQPEEALPFLERLLLLHRDSGAPEAAWLSDCYLLLADIYSRKCLPHLVLSCVKVASLRTRGSPAGSLRSVNLVLQNALQPHSLPAQTSHYLRQALASLTPGTGQALRSHLYASLAQLYRHHGCHGPAITFMTQAVEASAVAGVRAIVDHLVALAWLHVLHGQSPVALDILQSVQDAEVASEDQEGVIANMVAVALKRTGRTRQAAEGYYCALRVARDLGQQRNQAVVLANFGALCLHAGASRLARHYLLEAVRLFSRLPREECGRDFTHVLLQLGHLCTRQGPAQQGKGYYEWALLVAVELGHVE</sequence>
<dbReference type="PANTHER" id="PTHR22647">
    <property type="entry name" value="SH3 DOMAIN AND TETRATRICOPEPTIDE REPEATS CONTAINING PROTEIN"/>
    <property type="match status" value="1"/>
</dbReference>
<dbReference type="InterPro" id="IPR036028">
    <property type="entry name" value="SH3-like_dom_sf"/>
</dbReference>
<feature type="compositionally biased region" description="Low complexity" evidence="3">
    <location>
        <begin position="247"/>
        <end position="267"/>
    </location>
</feature>
<proteinExistence type="predicted"/>
<feature type="compositionally biased region" description="Low complexity" evidence="3">
    <location>
        <begin position="64"/>
        <end position="74"/>
    </location>
</feature>
<reference evidence="5" key="1">
    <citation type="submission" date="2017-12" db="EMBL/GenBank/DDBJ databases">
        <title>High-resolution comparative analysis of great ape genomes.</title>
        <authorList>
            <person name="Pollen A."/>
            <person name="Hastie A."/>
            <person name="Hormozdiari F."/>
            <person name="Dougherty M."/>
            <person name="Liu R."/>
            <person name="Chaisson M."/>
            <person name="Hoppe E."/>
            <person name="Hill C."/>
            <person name="Pang A."/>
            <person name="Hillier L."/>
            <person name="Baker C."/>
            <person name="Armstrong J."/>
            <person name="Shendure J."/>
            <person name="Paten B."/>
            <person name="Wilson R."/>
            <person name="Chao H."/>
            <person name="Schneider V."/>
            <person name="Ventura M."/>
            <person name="Kronenberg Z."/>
            <person name="Murali S."/>
            <person name="Gordon D."/>
            <person name="Cantsilieris S."/>
            <person name="Munson K."/>
            <person name="Nelson B."/>
            <person name="Raja A."/>
            <person name="Underwood J."/>
            <person name="Diekhans M."/>
            <person name="Fiddes I."/>
            <person name="Haussler D."/>
            <person name="Eichler E."/>
        </authorList>
    </citation>
    <scope>NUCLEOTIDE SEQUENCE [LARGE SCALE GENOMIC DNA]</scope>
    <source>
        <strain evidence="5">Susie</strain>
    </source>
</reference>
<feature type="region of interest" description="Disordered" evidence="3">
    <location>
        <begin position="224"/>
        <end position="267"/>
    </location>
</feature>
<dbReference type="SMART" id="SM00028">
    <property type="entry name" value="TPR"/>
    <property type="match status" value="5"/>
</dbReference>
<protein>
    <submittedName>
        <fullName evidence="5">SH3TC1 isoform 9</fullName>
    </submittedName>
</protein>
<keyword evidence="1 2" id="KW-0728">SH3 domain</keyword>
<organism evidence="5">
    <name type="scientific">Pongo abelii</name>
    <name type="common">Sumatran orangutan</name>
    <name type="synonym">Pongo pygmaeus abelii</name>
    <dbReference type="NCBI Taxonomy" id="9601"/>
    <lineage>
        <taxon>Eukaryota</taxon>
        <taxon>Metazoa</taxon>
        <taxon>Chordata</taxon>
        <taxon>Craniata</taxon>
        <taxon>Vertebrata</taxon>
        <taxon>Euteleostomi</taxon>
        <taxon>Mammalia</taxon>
        <taxon>Eutheria</taxon>
        <taxon>Euarchontoglires</taxon>
        <taxon>Primates</taxon>
        <taxon>Haplorrhini</taxon>
        <taxon>Catarrhini</taxon>
        <taxon>Hominidae</taxon>
        <taxon>Pongo</taxon>
    </lineage>
</organism>
<dbReference type="InterPro" id="IPR011990">
    <property type="entry name" value="TPR-like_helical_dom_sf"/>
</dbReference>
<dbReference type="AlphaFoldDB" id="A0A2J8SRH5"/>
<feature type="region of interest" description="Disordered" evidence="3">
    <location>
        <begin position="1"/>
        <end position="74"/>
    </location>
</feature>
<gene>
    <name evidence="5" type="ORF">CR201_G0040812</name>
</gene>
<dbReference type="SMART" id="SM00326">
    <property type="entry name" value="SH3"/>
    <property type="match status" value="1"/>
</dbReference>
<dbReference type="EMBL" id="NDHI03003552">
    <property type="protein sequence ID" value="PNJ23381.1"/>
    <property type="molecule type" value="Genomic_DNA"/>
</dbReference>
<dbReference type="Gene3D" id="1.25.40.10">
    <property type="entry name" value="Tetratricopeptide repeat domain"/>
    <property type="match status" value="2"/>
</dbReference>
<dbReference type="InterPro" id="IPR001452">
    <property type="entry name" value="SH3_domain"/>
</dbReference>
<dbReference type="Gene3D" id="2.30.30.40">
    <property type="entry name" value="SH3 Domains"/>
    <property type="match status" value="1"/>
</dbReference>
<evidence type="ECO:0000259" key="4">
    <source>
        <dbReference type="PROSITE" id="PS50002"/>
    </source>
</evidence>
<evidence type="ECO:0000256" key="2">
    <source>
        <dbReference type="PROSITE-ProRule" id="PRU00192"/>
    </source>
</evidence>
<dbReference type="SUPFAM" id="SSF50044">
    <property type="entry name" value="SH3-domain"/>
    <property type="match status" value="1"/>
</dbReference>
<dbReference type="PANTHER" id="PTHR22647:SF3">
    <property type="entry name" value="SH3 DOMAIN AND TETRATRICOPEPTIDE REPEAT-CONTAINING PROTEIN 1"/>
    <property type="match status" value="1"/>
</dbReference>
<dbReference type="CDD" id="cd11885">
    <property type="entry name" value="SH3_SH3TC"/>
    <property type="match status" value="1"/>
</dbReference>
<evidence type="ECO:0000313" key="5">
    <source>
        <dbReference type="EMBL" id="PNJ23381.1"/>
    </source>
</evidence>
<evidence type="ECO:0000256" key="3">
    <source>
        <dbReference type="SAM" id="MobiDB-lite"/>
    </source>
</evidence>
<name>A0A2J8SRH5_PONAB</name>
<dbReference type="Pfam" id="PF00018">
    <property type="entry name" value="SH3_1"/>
    <property type="match status" value="1"/>
</dbReference>
<dbReference type="InterPro" id="IPR019734">
    <property type="entry name" value="TPR_rpt"/>
</dbReference>
<accession>A0A2J8SRH5</accession>
<comment type="caution">
    <text evidence="5">The sequence shown here is derived from an EMBL/GenBank/DDBJ whole genome shotgun (WGS) entry which is preliminary data.</text>
</comment>
<feature type="non-terminal residue" evidence="5">
    <location>
        <position position="983"/>
    </location>
</feature>
<feature type="domain" description="SH3" evidence="4">
    <location>
        <begin position="305"/>
        <end position="368"/>
    </location>
</feature>
<evidence type="ECO:0000256" key="1">
    <source>
        <dbReference type="ARBA" id="ARBA00022443"/>
    </source>
</evidence>
<feature type="compositionally biased region" description="Basic and acidic residues" evidence="3">
    <location>
        <begin position="46"/>
        <end position="61"/>
    </location>
</feature>
<dbReference type="PROSITE" id="PS50002">
    <property type="entry name" value="SH3"/>
    <property type="match status" value="1"/>
</dbReference>
<dbReference type="SUPFAM" id="SSF48452">
    <property type="entry name" value="TPR-like"/>
    <property type="match status" value="1"/>
</dbReference>